<dbReference type="Gene3D" id="2.40.128.20">
    <property type="match status" value="1"/>
</dbReference>
<evidence type="ECO:0000313" key="5">
    <source>
        <dbReference type="Ensembl" id="ENSPNYP00000007639.1"/>
    </source>
</evidence>
<dbReference type="GeneTree" id="ENSGT00400000024810"/>
<dbReference type="CDD" id="cd19415">
    <property type="entry name" value="lipocalin_ApoM_AGP"/>
    <property type="match status" value="1"/>
</dbReference>
<evidence type="ECO:0000256" key="4">
    <source>
        <dbReference type="ARBA" id="ARBA00023180"/>
    </source>
</evidence>
<dbReference type="PANTHER" id="PTHR11967">
    <property type="entry name" value="ALPHA-1-ACID GLYCOPROTEIN"/>
    <property type="match status" value="1"/>
</dbReference>
<dbReference type="InterPro" id="IPR012674">
    <property type="entry name" value="Calycin"/>
</dbReference>
<name>A0A3B4FD81_9CICH</name>
<dbReference type="PANTHER" id="PTHR11967:SF2">
    <property type="entry name" value="ALPHA-1-ACID GLYCOPROTEIN 1"/>
    <property type="match status" value="1"/>
</dbReference>
<evidence type="ECO:0000256" key="2">
    <source>
        <dbReference type="ARBA" id="ARBA00022525"/>
    </source>
</evidence>
<dbReference type="GO" id="GO:0005576">
    <property type="term" value="C:extracellular region"/>
    <property type="evidence" value="ECO:0007669"/>
    <property type="project" value="UniProtKB-SubCell"/>
</dbReference>
<dbReference type="AlphaFoldDB" id="A0A3B4FD81"/>
<keyword evidence="3" id="KW-0732">Signal</keyword>
<comment type="subcellular location">
    <subcellularLocation>
        <location evidence="1">Secreted</location>
    </subcellularLocation>
</comment>
<accession>A0A3B4FD81</accession>
<organism evidence="5">
    <name type="scientific">Pundamilia nyererei</name>
    <dbReference type="NCBI Taxonomy" id="303518"/>
    <lineage>
        <taxon>Eukaryota</taxon>
        <taxon>Metazoa</taxon>
        <taxon>Chordata</taxon>
        <taxon>Craniata</taxon>
        <taxon>Vertebrata</taxon>
        <taxon>Euteleostomi</taxon>
        <taxon>Actinopterygii</taxon>
        <taxon>Neopterygii</taxon>
        <taxon>Teleostei</taxon>
        <taxon>Neoteleostei</taxon>
        <taxon>Acanthomorphata</taxon>
        <taxon>Ovalentaria</taxon>
        <taxon>Cichlomorphae</taxon>
        <taxon>Cichliformes</taxon>
        <taxon>Cichlidae</taxon>
        <taxon>African cichlids</taxon>
        <taxon>Pseudocrenilabrinae</taxon>
        <taxon>Haplochromini</taxon>
        <taxon>Pundamilia</taxon>
    </lineage>
</organism>
<protein>
    <submittedName>
        <fullName evidence="5">Uncharacterized LOC102213268</fullName>
    </submittedName>
</protein>
<proteinExistence type="predicted"/>
<dbReference type="Ensembl" id="ENSPNYT00000007824.1">
    <property type="protein sequence ID" value="ENSPNYP00000007639.1"/>
    <property type="gene ID" value="ENSPNYG00000005860.1"/>
</dbReference>
<evidence type="ECO:0000256" key="1">
    <source>
        <dbReference type="ARBA" id="ARBA00004613"/>
    </source>
</evidence>
<dbReference type="SUPFAM" id="SSF50814">
    <property type="entry name" value="Lipocalins"/>
    <property type="match status" value="1"/>
</dbReference>
<keyword evidence="4" id="KW-0325">Glycoprotein</keyword>
<evidence type="ECO:0000256" key="3">
    <source>
        <dbReference type="ARBA" id="ARBA00022729"/>
    </source>
</evidence>
<sequence>MFFFLAGVVEGKLKRCDDIQGWCVSYRSALVLSSSALTPEECKPLVTPLSMEDPSVMYGRVNFLLGYTSHDVYKAFLNLTDSSWVKISASPVRSGEVVMLQENRMNGTCMTSTTNVTFEGNTATVEMANSTSSFYLLPSCDGCLVFVINSTARNTKRLLKLLKIDIDASDEFVAHSLYLLGKESTLKEPELEHFKQQATCLGFSGDPDFIYNPEKSFCAEGEGIKIPN</sequence>
<reference evidence="5" key="1">
    <citation type="submission" date="2023-09" db="UniProtKB">
        <authorList>
            <consortium name="Ensembl"/>
        </authorList>
    </citation>
    <scope>IDENTIFICATION</scope>
</reference>
<keyword evidence="2" id="KW-0964">Secreted</keyword>